<proteinExistence type="predicted"/>
<organism evidence="1 2">
    <name type="scientific">Aureobasidium melanogenum</name>
    <name type="common">Aureobasidium pullulans var. melanogenum</name>
    <dbReference type="NCBI Taxonomy" id="46634"/>
    <lineage>
        <taxon>Eukaryota</taxon>
        <taxon>Fungi</taxon>
        <taxon>Dikarya</taxon>
        <taxon>Ascomycota</taxon>
        <taxon>Pezizomycotina</taxon>
        <taxon>Dothideomycetes</taxon>
        <taxon>Dothideomycetidae</taxon>
        <taxon>Dothideales</taxon>
        <taxon>Saccotheciaceae</taxon>
        <taxon>Aureobasidium</taxon>
    </lineage>
</organism>
<name>A0A9P8EUC8_AURME</name>
<sequence length="271" mass="31490">MATDHQAQIDKIMGHLDEVKKRLPLSTGPVSKRTPDTFGYESNPADQIERALQADGHRIWGFVIYRCTYKSDEDWRLCMQRIRENVRQSMEVCNALDLLNENCFRFTVIEDKSKLDGASTSTVRQHFHEWCGKALNSEQGSNEEIENRRQEPMPRFGSMAVRYRFCVQIDAASLRSILHGNDSPWVKLIRDDWRLKQDIAAALPSDALDYDEGDFTDDDDEEYPALEGNTDEDVGYMMVHLRCLMPTFYSYLWDPNTWTVLYCRPPYVLLV</sequence>
<dbReference type="Proteomes" id="UP000779574">
    <property type="component" value="Unassembled WGS sequence"/>
</dbReference>
<evidence type="ECO:0000313" key="1">
    <source>
        <dbReference type="EMBL" id="KAG9697652.1"/>
    </source>
</evidence>
<gene>
    <name evidence="1" type="ORF">KCU76_g2809</name>
</gene>
<evidence type="ECO:0000313" key="2">
    <source>
        <dbReference type="Proteomes" id="UP000779574"/>
    </source>
</evidence>
<reference evidence="1" key="1">
    <citation type="journal article" date="2021" name="J Fungi (Basel)">
        <title>Virulence traits and population genomics of the black yeast Aureobasidium melanogenum.</title>
        <authorList>
            <person name="Cernosa A."/>
            <person name="Sun X."/>
            <person name="Gostincar C."/>
            <person name="Fang C."/>
            <person name="Gunde-Cimerman N."/>
            <person name="Song Z."/>
        </authorList>
    </citation>
    <scope>NUCLEOTIDE SEQUENCE</scope>
    <source>
        <strain evidence="1">EXF-9911</strain>
    </source>
</reference>
<comment type="caution">
    <text evidence="1">The sequence shown here is derived from an EMBL/GenBank/DDBJ whole genome shotgun (WGS) entry which is preliminary data.</text>
</comment>
<dbReference type="AlphaFoldDB" id="A0A9P8EUC8"/>
<reference evidence="1" key="2">
    <citation type="submission" date="2021-08" db="EMBL/GenBank/DDBJ databases">
        <authorList>
            <person name="Gostincar C."/>
            <person name="Sun X."/>
            <person name="Song Z."/>
            <person name="Gunde-Cimerman N."/>
        </authorList>
    </citation>
    <scope>NUCLEOTIDE SEQUENCE</scope>
    <source>
        <strain evidence="1">EXF-9911</strain>
    </source>
</reference>
<feature type="non-terminal residue" evidence="1">
    <location>
        <position position="271"/>
    </location>
</feature>
<dbReference type="EMBL" id="JAHFXF010000071">
    <property type="protein sequence ID" value="KAG9697652.1"/>
    <property type="molecule type" value="Genomic_DNA"/>
</dbReference>
<accession>A0A9P8EUC8</accession>
<protein>
    <submittedName>
        <fullName evidence="1">Uncharacterized protein</fullName>
    </submittedName>
</protein>
<dbReference type="OrthoDB" id="4424523at2759"/>